<dbReference type="InterPro" id="IPR002110">
    <property type="entry name" value="Ankyrin_rpt"/>
</dbReference>
<dbReference type="PANTHER" id="PTHR24116">
    <property type="entry name" value="KINASE D-INTERACTING SUBSTRATE OF 220 KDA"/>
    <property type="match status" value="1"/>
</dbReference>
<proteinExistence type="predicted"/>
<evidence type="ECO:0000313" key="3">
    <source>
        <dbReference type="EMBL" id="TGO31111.1"/>
    </source>
</evidence>
<sequence length="621" mass="68916">MEWHDIMLEGAQGVFQWAALVVGIVGRYLKNGKSAEEIRQMLAKVPKQLGDVYKHILEQVIEKEDYQQTLRLMRWVCLAERPLTIVEICFAMNLSITDTFDAEFEELELPTHDTMRRRVVSLSGGLVEFKKHEEQEIVQFIHQSVNDFLFQGGLDFLDTMIRGNPIGQGHNHLSVICANYIGIIRPDYLKKPDEEAIQAQFPFVDYAVRSWYSHAEKAETQGVLQDYLLQFIQHRPYALTNWIWLYRIIDSYNTSGRRPEYNSTLLHITSGANLLSIVNGLLELGYELESMDDDGNRALHYASRWGHVQIVKTLLDAGALIDEENKSKCTALERAAANGHREVVKMLLAKGANVNKQTGNTGNALYGAALKGSRTVVQMLLDHKADVNAQGGEYNNALQAAALGGHQSIVQLLLDCKADVNTQGGVYSNTLQATALGGHQSIVQLLLDCEADVNTQGGVYSNTLQAAAWGGHQSTVQLLLDCKADVNAQGGEYGNALQAAAWGGHRLTMELLLIVETKLHLLHPNFLPIDPFQIQNISIKVQFLLDRGQEIKDFHNNVNSGNKTAIISALDNGMKTDVPGGNHIYALHTSATRGDLAIVSLLIKRSSSELNFKDQNGRTPL</sequence>
<feature type="repeat" description="ANK" evidence="1">
    <location>
        <begin position="294"/>
        <end position="326"/>
    </location>
</feature>
<dbReference type="PROSITE" id="PS50297">
    <property type="entry name" value="ANK_REP_REGION"/>
    <property type="match status" value="2"/>
</dbReference>
<evidence type="ECO:0000259" key="2">
    <source>
        <dbReference type="Pfam" id="PF22939"/>
    </source>
</evidence>
<gene>
    <name evidence="3" type="ORF">BPAE_0001g00050</name>
</gene>
<name>A0A4Z1GAC4_9HELO</name>
<dbReference type="PANTHER" id="PTHR24116:SF0">
    <property type="entry name" value="KINASE D-INTERACTING SUBSTRATE OF 220 KDA"/>
    <property type="match status" value="1"/>
</dbReference>
<keyword evidence="1" id="KW-0040">ANK repeat</keyword>
<dbReference type="AlphaFoldDB" id="A0A4Z1GAC4"/>
<feature type="repeat" description="ANK" evidence="1">
    <location>
        <begin position="327"/>
        <end position="359"/>
    </location>
</feature>
<dbReference type="PROSITE" id="PS50088">
    <property type="entry name" value="ANK_REPEAT"/>
    <property type="match status" value="4"/>
</dbReference>
<accession>A0A4Z1GAC4</accession>
<feature type="repeat" description="ANK" evidence="1">
    <location>
        <begin position="393"/>
        <end position="425"/>
    </location>
</feature>
<reference evidence="3 4" key="1">
    <citation type="submission" date="2017-12" db="EMBL/GenBank/DDBJ databases">
        <title>Comparative genomics of Botrytis spp.</title>
        <authorList>
            <person name="Valero-Jimenez C.A."/>
            <person name="Tapia P."/>
            <person name="Veloso J."/>
            <person name="Silva-Moreno E."/>
            <person name="Staats M."/>
            <person name="Valdes J.H."/>
            <person name="Van Kan J.A.L."/>
        </authorList>
    </citation>
    <scope>NUCLEOTIDE SEQUENCE [LARGE SCALE GENOMIC DNA]</scope>
    <source>
        <strain evidence="3 4">Bp0003</strain>
    </source>
</reference>
<dbReference type="GO" id="GO:0019887">
    <property type="term" value="F:protein kinase regulator activity"/>
    <property type="evidence" value="ECO:0007669"/>
    <property type="project" value="TreeGrafter"/>
</dbReference>
<dbReference type="InterPro" id="IPR036770">
    <property type="entry name" value="Ankyrin_rpt-contain_sf"/>
</dbReference>
<dbReference type="PRINTS" id="PR01415">
    <property type="entry name" value="ANKYRIN"/>
</dbReference>
<dbReference type="SMART" id="SM00248">
    <property type="entry name" value="ANK"/>
    <property type="match status" value="8"/>
</dbReference>
<feature type="domain" description="GPI inositol-deacylase winged helix" evidence="2">
    <location>
        <begin position="70"/>
        <end position="155"/>
    </location>
</feature>
<comment type="caution">
    <text evidence="3">The sequence shown here is derived from an EMBL/GenBank/DDBJ whole genome shotgun (WGS) entry which is preliminary data.</text>
</comment>
<evidence type="ECO:0000313" key="4">
    <source>
        <dbReference type="Proteomes" id="UP000297910"/>
    </source>
</evidence>
<dbReference type="Pfam" id="PF12796">
    <property type="entry name" value="Ank_2"/>
    <property type="match status" value="3"/>
</dbReference>
<evidence type="ECO:0000256" key="1">
    <source>
        <dbReference type="PROSITE-ProRule" id="PRU00023"/>
    </source>
</evidence>
<protein>
    <recommendedName>
        <fullName evidence="2">GPI inositol-deacylase winged helix domain-containing protein</fullName>
    </recommendedName>
</protein>
<dbReference type="Gene3D" id="1.25.40.20">
    <property type="entry name" value="Ankyrin repeat-containing domain"/>
    <property type="match status" value="4"/>
</dbReference>
<dbReference type="SUPFAM" id="SSF48403">
    <property type="entry name" value="Ankyrin repeat"/>
    <property type="match status" value="1"/>
</dbReference>
<organism evidence="3 4">
    <name type="scientific">Botrytis paeoniae</name>
    <dbReference type="NCBI Taxonomy" id="278948"/>
    <lineage>
        <taxon>Eukaryota</taxon>
        <taxon>Fungi</taxon>
        <taxon>Dikarya</taxon>
        <taxon>Ascomycota</taxon>
        <taxon>Pezizomycotina</taxon>
        <taxon>Leotiomycetes</taxon>
        <taxon>Helotiales</taxon>
        <taxon>Sclerotiniaceae</taxon>
        <taxon>Botrytis</taxon>
    </lineage>
</organism>
<feature type="repeat" description="ANK" evidence="1">
    <location>
        <begin position="360"/>
        <end position="392"/>
    </location>
</feature>
<dbReference type="EMBL" id="PQXI01000001">
    <property type="protein sequence ID" value="TGO31111.1"/>
    <property type="molecule type" value="Genomic_DNA"/>
</dbReference>
<dbReference type="InterPro" id="IPR052771">
    <property type="entry name" value="Neurotrophin_sig_adaptor"/>
</dbReference>
<dbReference type="Pfam" id="PF22939">
    <property type="entry name" value="WHD_GPIID"/>
    <property type="match status" value="1"/>
</dbReference>
<dbReference type="GO" id="GO:0030165">
    <property type="term" value="F:PDZ domain binding"/>
    <property type="evidence" value="ECO:0007669"/>
    <property type="project" value="TreeGrafter"/>
</dbReference>
<dbReference type="InterPro" id="IPR054471">
    <property type="entry name" value="GPIID_WHD"/>
</dbReference>
<keyword evidence="4" id="KW-1185">Reference proteome</keyword>
<dbReference type="Proteomes" id="UP000297910">
    <property type="component" value="Unassembled WGS sequence"/>
</dbReference>